<proteinExistence type="predicted"/>
<feature type="signal peptide" evidence="1">
    <location>
        <begin position="1"/>
        <end position="26"/>
    </location>
</feature>
<evidence type="ECO:0000256" key="1">
    <source>
        <dbReference type="SAM" id="SignalP"/>
    </source>
</evidence>
<dbReference type="AlphaFoldDB" id="A0A0B7FXZ6"/>
<reference evidence="2 3" key="1">
    <citation type="submission" date="2014-11" db="EMBL/GenBank/DDBJ databases">
        <authorList>
            <person name="Wibberg Daniel"/>
        </authorList>
    </citation>
    <scope>NUCLEOTIDE SEQUENCE [LARGE SCALE GENOMIC DNA]</scope>
    <source>
        <strain evidence="2">Rhizoctonia solani AG1-IB 7/3/14</strain>
    </source>
</reference>
<protein>
    <recommendedName>
        <fullName evidence="4">Granulin domain-containing protein</fullName>
    </recommendedName>
</protein>
<keyword evidence="3" id="KW-1185">Reference proteome</keyword>
<evidence type="ECO:0000313" key="2">
    <source>
        <dbReference type="EMBL" id="CEL61088.1"/>
    </source>
</evidence>
<evidence type="ECO:0008006" key="4">
    <source>
        <dbReference type="Google" id="ProtNLM"/>
    </source>
</evidence>
<feature type="chain" id="PRO_5002131034" description="Granulin domain-containing protein" evidence="1">
    <location>
        <begin position="27"/>
        <end position="124"/>
    </location>
</feature>
<dbReference type="Proteomes" id="UP000059188">
    <property type="component" value="Unassembled WGS sequence"/>
</dbReference>
<dbReference type="EMBL" id="LN679104">
    <property type="protein sequence ID" value="CEL61088.1"/>
    <property type="molecule type" value="Genomic_DNA"/>
</dbReference>
<gene>
    <name evidence="2" type="ORF">RSOLAG1IB_04328</name>
</gene>
<dbReference type="SUPFAM" id="SSF57277">
    <property type="entry name" value="Granulin repeat"/>
    <property type="match status" value="1"/>
</dbReference>
<organism evidence="2 3">
    <name type="scientific">Thanatephorus cucumeris (strain AG1-IB / isolate 7/3/14)</name>
    <name type="common">Lettuce bottom rot fungus</name>
    <name type="synonym">Rhizoctonia solani</name>
    <dbReference type="NCBI Taxonomy" id="1108050"/>
    <lineage>
        <taxon>Eukaryota</taxon>
        <taxon>Fungi</taxon>
        <taxon>Dikarya</taxon>
        <taxon>Basidiomycota</taxon>
        <taxon>Agaricomycotina</taxon>
        <taxon>Agaricomycetes</taxon>
        <taxon>Cantharellales</taxon>
        <taxon>Ceratobasidiaceae</taxon>
        <taxon>Rhizoctonia</taxon>
        <taxon>Rhizoctonia solani AG-1</taxon>
    </lineage>
</organism>
<accession>A0A0B7FXZ6</accession>
<sequence length="124" mass="13453">MMSFETTLFWHILTVVLCLFTERTAALPRDMKTNAELGFSRPNALMKQNTGCDVICDSQICCPVGYTCLLLVTGVYGCCPIGEICMPFPTGQCADPYYSVCPTMTFCCPSRASCTATGCVTSVL</sequence>
<keyword evidence="1" id="KW-0732">Signal</keyword>
<evidence type="ECO:0000313" key="3">
    <source>
        <dbReference type="Proteomes" id="UP000059188"/>
    </source>
</evidence>
<name>A0A0B7FXZ6_THACB</name>